<comment type="similarity">
    <text evidence="5">Belongs to the SAT4 family.</text>
</comment>
<accession>A0A6A5ZYY7</accession>
<feature type="transmembrane region" description="Helical" evidence="7">
    <location>
        <begin position="12"/>
        <end position="35"/>
    </location>
</feature>
<dbReference type="InterPro" id="IPR049326">
    <property type="entry name" value="Rhodopsin_dom_fungi"/>
</dbReference>
<evidence type="ECO:0000256" key="4">
    <source>
        <dbReference type="ARBA" id="ARBA00023136"/>
    </source>
</evidence>
<dbReference type="Pfam" id="PF20684">
    <property type="entry name" value="Fung_rhodopsin"/>
    <property type="match status" value="1"/>
</dbReference>
<feature type="transmembrane region" description="Helical" evidence="7">
    <location>
        <begin position="217"/>
        <end position="239"/>
    </location>
</feature>
<feature type="transmembrane region" description="Helical" evidence="7">
    <location>
        <begin position="97"/>
        <end position="120"/>
    </location>
</feature>
<evidence type="ECO:0000259" key="8">
    <source>
        <dbReference type="Pfam" id="PF20684"/>
    </source>
</evidence>
<evidence type="ECO:0000256" key="6">
    <source>
        <dbReference type="SAM" id="MobiDB-lite"/>
    </source>
</evidence>
<evidence type="ECO:0000313" key="10">
    <source>
        <dbReference type="Proteomes" id="UP000799771"/>
    </source>
</evidence>
<dbReference type="PANTHER" id="PTHR33048">
    <property type="entry name" value="PTH11-LIKE INTEGRAL MEMBRANE PROTEIN (AFU_ORTHOLOGUE AFUA_5G11245)"/>
    <property type="match status" value="1"/>
</dbReference>
<dbReference type="RefSeq" id="XP_033517925.1">
    <property type="nucleotide sequence ID" value="XM_033664536.1"/>
</dbReference>
<feature type="transmembrane region" description="Helical" evidence="7">
    <location>
        <begin position="179"/>
        <end position="197"/>
    </location>
</feature>
<name>A0A6A5ZYY7_9PLEO</name>
<gene>
    <name evidence="9" type="ORF">P153DRAFT_303712</name>
</gene>
<dbReference type="Proteomes" id="UP000799771">
    <property type="component" value="Unassembled WGS sequence"/>
</dbReference>
<evidence type="ECO:0000256" key="2">
    <source>
        <dbReference type="ARBA" id="ARBA00022692"/>
    </source>
</evidence>
<evidence type="ECO:0000256" key="3">
    <source>
        <dbReference type="ARBA" id="ARBA00022989"/>
    </source>
</evidence>
<proteinExistence type="inferred from homology"/>
<keyword evidence="10" id="KW-1185">Reference proteome</keyword>
<organism evidence="9 10">
    <name type="scientific">Dothidotthia symphoricarpi CBS 119687</name>
    <dbReference type="NCBI Taxonomy" id="1392245"/>
    <lineage>
        <taxon>Eukaryota</taxon>
        <taxon>Fungi</taxon>
        <taxon>Dikarya</taxon>
        <taxon>Ascomycota</taxon>
        <taxon>Pezizomycotina</taxon>
        <taxon>Dothideomycetes</taxon>
        <taxon>Pleosporomycetidae</taxon>
        <taxon>Pleosporales</taxon>
        <taxon>Dothidotthiaceae</taxon>
        <taxon>Dothidotthia</taxon>
    </lineage>
</organism>
<evidence type="ECO:0000256" key="5">
    <source>
        <dbReference type="ARBA" id="ARBA00038359"/>
    </source>
</evidence>
<dbReference type="InterPro" id="IPR052337">
    <property type="entry name" value="SAT4-like"/>
</dbReference>
<dbReference type="OrthoDB" id="2988756at2759"/>
<keyword evidence="3 7" id="KW-1133">Transmembrane helix</keyword>
<feature type="transmembrane region" description="Helical" evidence="7">
    <location>
        <begin position="55"/>
        <end position="76"/>
    </location>
</feature>
<dbReference type="GeneID" id="54404968"/>
<feature type="compositionally biased region" description="Polar residues" evidence="6">
    <location>
        <begin position="320"/>
        <end position="332"/>
    </location>
</feature>
<dbReference type="AlphaFoldDB" id="A0A6A5ZYY7"/>
<evidence type="ECO:0000313" key="9">
    <source>
        <dbReference type="EMBL" id="KAF2123531.1"/>
    </source>
</evidence>
<evidence type="ECO:0000256" key="7">
    <source>
        <dbReference type="SAM" id="Phobius"/>
    </source>
</evidence>
<feature type="domain" description="Rhodopsin" evidence="8">
    <location>
        <begin position="2"/>
        <end position="240"/>
    </location>
</feature>
<dbReference type="GO" id="GO:0016020">
    <property type="term" value="C:membrane"/>
    <property type="evidence" value="ECO:0007669"/>
    <property type="project" value="UniProtKB-SubCell"/>
</dbReference>
<keyword evidence="2 7" id="KW-0812">Transmembrane</keyword>
<sequence>MRRKKLELQDYFIYAAFVFHIVMSALFIAATPHIYTITDVALGEIPPYLELTADAAYMTRVIYAAQICFWLCLWAVKFSLLALYRNLMTGLPSFYMKLWWCVVIICFLALVSVVAVSTHVCEDMHAFFTLAECNTAADVWDTMFCIYFAYAVDIVTDLLIMFLPLRLVWNLRIQRAQKICIRILFSSGFVCIAFATIRVATMGAHSTQHVEPKWMTLWTILETTVAIIIGCCPAFFALFRGRHNTQTPAYNTQGYIKHSGQRSSTHGGDKAIKLKGMMSSESRGGLSGANTLWEGDNNSQEELAPLEAVVVVGSLPNRGKAQSTTSKASVENSAHVMGKQVQHP</sequence>
<evidence type="ECO:0000256" key="1">
    <source>
        <dbReference type="ARBA" id="ARBA00004141"/>
    </source>
</evidence>
<reference evidence="9" key="1">
    <citation type="journal article" date="2020" name="Stud. Mycol.">
        <title>101 Dothideomycetes genomes: a test case for predicting lifestyles and emergence of pathogens.</title>
        <authorList>
            <person name="Haridas S."/>
            <person name="Albert R."/>
            <person name="Binder M."/>
            <person name="Bloem J."/>
            <person name="Labutti K."/>
            <person name="Salamov A."/>
            <person name="Andreopoulos B."/>
            <person name="Baker S."/>
            <person name="Barry K."/>
            <person name="Bills G."/>
            <person name="Bluhm B."/>
            <person name="Cannon C."/>
            <person name="Castanera R."/>
            <person name="Culley D."/>
            <person name="Daum C."/>
            <person name="Ezra D."/>
            <person name="Gonzalez J."/>
            <person name="Henrissat B."/>
            <person name="Kuo A."/>
            <person name="Liang C."/>
            <person name="Lipzen A."/>
            <person name="Lutzoni F."/>
            <person name="Magnuson J."/>
            <person name="Mondo S."/>
            <person name="Nolan M."/>
            <person name="Ohm R."/>
            <person name="Pangilinan J."/>
            <person name="Park H.-J."/>
            <person name="Ramirez L."/>
            <person name="Alfaro M."/>
            <person name="Sun H."/>
            <person name="Tritt A."/>
            <person name="Yoshinaga Y."/>
            <person name="Zwiers L.-H."/>
            <person name="Turgeon B."/>
            <person name="Goodwin S."/>
            <person name="Spatafora J."/>
            <person name="Crous P."/>
            <person name="Grigoriev I."/>
        </authorList>
    </citation>
    <scope>NUCLEOTIDE SEQUENCE</scope>
    <source>
        <strain evidence="9">CBS 119687</strain>
    </source>
</reference>
<feature type="transmembrane region" description="Helical" evidence="7">
    <location>
        <begin position="147"/>
        <end position="167"/>
    </location>
</feature>
<protein>
    <recommendedName>
        <fullName evidence="8">Rhodopsin domain-containing protein</fullName>
    </recommendedName>
</protein>
<comment type="subcellular location">
    <subcellularLocation>
        <location evidence="1">Membrane</location>
        <topology evidence="1">Multi-pass membrane protein</topology>
    </subcellularLocation>
</comment>
<feature type="region of interest" description="Disordered" evidence="6">
    <location>
        <begin position="317"/>
        <end position="344"/>
    </location>
</feature>
<dbReference type="EMBL" id="ML977526">
    <property type="protein sequence ID" value="KAF2123531.1"/>
    <property type="molecule type" value="Genomic_DNA"/>
</dbReference>
<dbReference type="PANTHER" id="PTHR33048:SF146">
    <property type="entry name" value="INTEGRAL MEMBRANE PROTEIN"/>
    <property type="match status" value="1"/>
</dbReference>
<keyword evidence="4 7" id="KW-0472">Membrane</keyword>